<dbReference type="PRINTS" id="PR00081">
    <property type="entry name" value="GDHRDH"/>
</dbReference>
<dbReference type="FunFam" id="3.40.50.720:FF:000084">
    <property type="entry name" value="Short-chain dehydrogenase reductase"/>
    <property type="match status" value="1"/>
</dbReference>
<dbReference type="NCBIfam" id="NF005594">
    <property type="entry name" value="PRK07326.1"/>
    <property type="match status" value="1"/>
</dbReference>
<dbReference type="STRING" id="249408.BOO71_0006868"/>
<dbReference type="eggNOG" id="COG4221">
    <property type="taxonomic scope" value="Bacteria"/>
</dbReference>
<reference evidence="6 7" key="1">
    <citation type="submission" date="2017-01" db="EMBL/GenBank/DDBJ databases">
        <title>Genome Analysis of Deinococcus marmoris KOPRI26562.</title>
        <authorList>
            <person name="Kim J.H."/>
            <person name="Oh H.-M."/>
        </authorList>
    </citation>
    <scope>NUCLEOTIDE SEQUENCE [LARGE SCALE GENOMIC DNA]</scope>
    <source>
        <strain evidence="6 7">KOPRI26562</strain>
    </source>
</reference>
<dbReference type="OrthoDB" id="9775296at2"/>
<evidence type="ECO:0000256" key="3">
    <source>
        <dbReference type="RuleBase" id="RU000363"/>
    </source>
</evidence>
<accession>A0A1U7NYF0</accession>
<dbReference type="InterPro" id="IPR002347">
    <property type="entry name" value="SDR_fam"/>
</dbReference>
<dbReference type="GO" id="GO:0016491">
    <property type="term" value="F:oxidoreductase activity"/>
    <property type="evidence" value="ECO:0007669"/>
    <property type="project" value="UniProtKB-KW"/>
</dbReference>
<evidence type="ECO:0000256" key="4">
    <source>
        <dbReference type="SAM" id="MobiDB-lite"/>
    </source>
</evidence>
<dbReference type="PANTHER" id="PTHR43943">
    <property type="entry name" value="DEHYDROGENASE/REDUCTASE (SDR FAMILY) MEMBER 4"/>
    <property type="match status" value="1"/>
</dbReference>
<dbReference type="PRINTS" id="PR00080">
    <property type="entry name" value="SDRFAMILY"/>
</dbReference>
<dbReference type="SMART" id="SM00822">
    <property type="entry name" value="PKS_KR"/>
    <property type="match status" value="1"/>
</dbReference>
<dbReference type="AlphaFoldDB" id="A0A1U7NYF0"/>
<dbReference type="InterPro" id="IPR057326">
    <property type="entry name" value="KR_dom"/>
</dbReference>
<keyword evidence="2" id="KW-0560">Oxidoreductase</keyword>
<name>A0A1U7NYF0_9DEIO</name>
<dbReference type="InterPro" id="IPR036291">
    <property type="entry name" value="NAD(P)-bd_dom_sf"/>
</dbReference>
<dbReference type="Pfam" id="PF00106">
    <property type="entry name" value="adh_short"/>
    <property type="match status" value="1"/>
</dbReference>
<proteinExistence type="inferred from homology"/>
<dbReference type="CDD" id="cd08929">
    <property type="entry name" value="SDR_c4"/>
    <property type="match status" value="1"/>
</dbReference>
<dbReference type="EMBL" id="MSTI01000077">
    <property type="protein sequence ID" value="OLV17937.1"/>
    <property type="molecule type" value="Genomic_DNA"/>
</dbReference>
<feature type="compositionally biased region" description="Polar residues" evidence="4">
    <location>
        <begin position="1"/>
        <end position="15"/>
    </location>
</feature>
<sequence>MTDQTAQNQSAQNKTEQGKAGTRGSAFITGASKGIGYEVARSLTEAGYAVTITSRNEAEITEAARKIGGTARGVVCDVRDPAALEREVSAHTEAFGGLDVLFVNAGVGNFANVADMSIEQWQDVIDTNLSGAFYTIKAGIPALKKRGGYIFTLSSLAGKNPFAGGAAYNASKFGLNGLSEVLTLDLRQHDIKVTQIMPGSVATHFAGHTPSDADAWKIQPEDIAQLTVDLLNMPVRTLPSKVEVRPSKPPKK</sequence>
<evidence type="ECO:0000256" key="1">
    <source>
        <dbReference type="ARBA" id="ARBA00006484"/>
    </source>
</evidence>
<dbReference type="Gene3D" id="3.40.50.720">
    <property type="entry name" value="NAD(P)-binding Rossmann-like Domain"/>
    <property type="match status" value="1"/>
</dbReference>
<keyword evidence="7" id="KW-1185">Reference proteome</keyword>
<comment type="caution">
    <text evidence="6">The sequence shown here is derived from an EMBL/GenBank/DDBJ whole genome shotgun (WGS) entry which is preliminary data.</text>
</comment>
<dbReference type="PANTHER" id="PTHR43943:SF17">
    <property type="entry name" value="3-PHENYLPROPIONATE-DIHYDRODIOL_CINNAMIC ACID-DIHYDRODIOL DEHYDROGENASE"/>
    <property type="match status" value="1"/>
</dbReference>
<dbReference type="RefSeq" id="WP_075832516.1">
    <property type="nucleotide sequence ID" value="NZ_MSTI01000077.1"/>
</dbReference>
<protein>
    <submittedName>
        <fullName evidence="6">3-oxoacyl-[acyl-carrier protein] reductase</fullName>
    </submittedName>
</protein>
<organism evidence="6 7">
    <name type="scientific">Deinococcus marmoris</name>
    <dbReference type="NCBI Taxonomy" id="249408"/>
    <lineage>
        <taxon>Bacteria</taxon>
        <taxon>Thermotogati</taxon>
        <taxon>Deinococcota</taxon>
        <taxon>Deinococci</taxon>
        <taxon>Deinococcales</taxon>
        <taxon>Deinococcaceae</taxon>
        <taxon>Deinococcus</taxon>
    </lineage>
</organism>
<evidence type="ECO:0000256" key="2">
    <source>
        <dbReference type="ARBA" id="ARBA00023002"/>
    </source>
</evidence>
<evidence type="ECO:0000313" key="7">
    <source>
        <dbReference type="Proteomes" id="UP000186607"/>
    </source>
</evidence>
<evidence type="ECO:0000313" key="6">
    <source>
        <dbReference type="EMBL" id="OLV17937.1"/>
    </source>
</evidence>
<feature type="region of interest" description="Disordered" evidence="4">
    <location>
        <begin position="1"/>
        <end position="23"/>
    </location>
</feature>
<comment type="similarity">
    <text evidence="1 3">Belongs to the short-chain dehydrogenases/reductases (SDR) family.</text>
</comment>
<dbReference type="SUPFAM" id="SSF51735">
    <property type="entry name" value="NAD(P)-binding Rossmann-fold domains"/>
    <property type="match status" value="1"/>
</dbReference>
<feature type="domain" description="Ketoreductase" evidence="5">
    <location>
        <begin position="24"/>
        <end position="205"/>
    </location>
</feature>
<dbReference type="Proteomes" id="UP000186607">
    <property type="component" value="Unassembled WGS sequence"/>
</dbReference>
<evidence type="ECO:0000259" key="5">
    <source>
        <dbReference type="SMART" id="SM00822"/>
    </source>
</evidence>
<gene>
    <name evidence="6" type="ORF">BOO71_0006868</name>
</gene>